<reference evidence="5" key="1">
    <citation type="submission" date="2022-01" db="EMBL/GenBank/DDBJ databases">
        <authorList>
            <person name="Braso-Vives M."/>
        </authorList>
    </citation>
    <scope>NUCLEOTIDE SEQUENCE</scope>
</reference>
<dbReference type="Pfam" id="PF15004">
    <property type="entry name" value="MYEOV2"/>
    <property type="match status" value="1"/>
</dbReference>
<comment type="similarity">
    <text evidence="1">Belongs to the CSN9 family.</text>
</comment>
<keyword evidence="3" id="KW-0736">Signalosome</keyword>
<evidence type="ECO:0000256" key="1">
    <source>
        <dbReference type="ARBA" id="ARBA00009162"/>
    </source>
</evidence>
<evidence type="ECO:0000256" key="2">
    <source>
        <dbReference type="ARBA" id="ARBA00014874"/>
    </source>
</evidence>
<evidence type="ECO:0000313" key="6">
    <source>
        <dbReference type="Proteomes" id="UP000838412"/>
    </source>
</evidence>
<protein>
    <recommendedName>
        <fullName evidence="2">COP9 signalosome complex subunit 9</fullName>
    </recommendedName>
</protein>
<dbReference type="SUPFAM" id="SSF47391">
    <property type="entry name" value="Dimerization-anchoring domain of cAMP-dependent PK regulatory subunit"/>
    <property type="match status" value="1"/>
</dbReference>
<dbReference type="Proteomes" id="UP000838412">
    <property type="component" value="Chromosome 14"/>
</dbReference>
<evidence type="ECO:0000259" key="4">
    <source>
        <dbReference type="SMART" id="SM00394"/>
    </source>
</evidence>
<dbReference type="InterPro" id="IPR029391">
    <property type="entry name" value="CSN9_metazoa"/>
</dbReference>
<dbReference type="EMBL" id="OV696699">
    <property type="protein sequence ID" value="CAH1245213.1"/>
    <property type="molecule type" value="Genomic_DNA"/>
</dbReference>
<sequence>MNFRGVPPGFLDLLEGLTAEVVRNRPADITTFASEHFENLLKLRGNTEQEILEDTRRESNTDTREGNFREQECFLSQAGGSGGLMMELAANEKAVHSDFFNDFDDLFDDEDLS</sequence>
<evidence type="ECO:0000256" key="3">
    <source>
        <dbReference type="ARBA" id="ARBA00022790"/>
    </source>
</evidence>
<feature type="domain" description="RIIa" evidence="4">
    <location>
        <begin position="8"/>
        <end position="45"/>
    </location>
</feature>
<gene>
    <name evidence="5" type="primary">SPA17</name>
    <name evidence="5" type="ORF">BLAG_LOCUS7626</name>
</gene>
<dbReference type="AlphaFoldDB" id="A0A8J9Z0X4"/>
<name>A0A8J9Z0X4_BRALA</name>
<organism evidence="5 6">
    <name type="scientific">Branchiostoma lanceolatum</name>
    <name type="common">Common lancelet</name>
    <name type="synonym">Amphioxus lanceolatum</name>
    <dbReference type="NCBI Taxonomy" id="7740"/>
    <lineage>
        <taxon>Eukaryota</taxon>
        <taxon>Metazoa</taxon>
        <taxon>Chordata</taxon>
        <taxon>Cephalochordata</taxon>
        <taxon>Leptocardii</taxon>
        <taxon>Amphioxiformes</taxon>
        <taxon>Branchiostomatidae</taxon>
        <taxon>Branchiostoma</taxon>
    </lineage>
</organism>
<proteinExistence type="inferred from homology"/>
<dbReference type="SMART" id="SM00394">
    <property type="entry name" value="RIIa"/>
    <property type="match status" value="1"/>
</dbReference>
<dbReference type="OrthoDB" id="252964at2759"/>
<dbReference type="CDD" id="cd12100">
    <property type="entry name" value="DD_CABYR_SP17"/>
    <property type="match status" value="1"/>
</dbReference>
<keyword evidence="6" id="KW-1185">Reference proteome</keyword>
<dbReference type="Pfam" id="PF02197">
    <property type="entry name" value="RIIa"/>
    <property type="match status" value="1"/>
</dbReference>
<dbReference type="Gene3D" id="1.20.890.10">
    <property type="entry name" value="cAMP-dependent protein kinase regulatory subunit, dimerization-anchoring domain"/>
    <property type="match status" value="1"/>
</dbReference>
<dbReference type="InterPro" id="IPR047579">
    <property type="entry name" value="DD_CABYR_SP17"/>
</dbReference>
<dbReference type="PANTHER" id="PTHR28562">
    <property type="entry name" value="COP9 SIGNALOSOME COMPLEX SUBUNIT 9"/>
    <property type="match status" value="1"/>
</dbReference>
<dbReference type="InterPro" id="IPR003117">
    <property type="entry name" value="cAMP_dep_PK_reg_su_I/II_a/b"/>
</dbReference>
<evidence type="ECO:0000313" key="5">
    <source>
        <dbReference type="EMBL" id="CAH1245213.1"/>
    </source>
</evidence>
<accession>A0A8J9Z0X4</accession>
<dbReference type="GO" id="GO:0008180">
    <property type="term" value="C:COP9 signalosome"/>
    <property type="evidence" value="ECO:0007669"/>
    <property type="project" value="UniProtKB-KW"/>
</dbReference>